<dbReference type="EMBL" id="QGNW01001287">
    <property type="protein sequence ID" value="RVW47255.1"/>
    <property type="molecule type" value="Genomic_DNA"/>
</dbReference>
<comment type="caution">
    <text evidence="1">The sequence shown here is derived from an EMBL/GenBank/DDBJ whole genome shotgun (WGS) entry which is preliminary data.</text>
</comment>
<dbReference type="AlphaFoldDB" id="A0A438EHZ9"/>
<sequence length="336" mass="38035">MLGGFGGSGNVLARFCREGCIGLFWGITLYWWRVLLTLARVPSRLFLCFKALLSPLGIHCPFVCLKMAVDRFLARAFWGTAFRVVGPGNCSLTVSIAPCRFVSAPHSNMPVKKNTAFSNMAGPSGKGNRIVTGSGRPYPGKPIEFLNEQEFRDGFCLPNGVSVQLVEGDPMPIEKVGHNVIYFTNKQFNTGLRFPLQSLFKQFLHYTQIPPAYIHPNIVWVLMGCSILNMLFHLDLSLLEVLFIYTLKKGQKGHFQQVGKASFIHLNKLFQIIASERNHHTLLSARNLLVIVREPQLYVHNIIHRRLPKIVVLGEHFILRDLPFYEEAREMDVKAR</sequence>
<name>A0A438EHZ9_VITVI</name>
<dbReference type="Proteomes" id="UP000288805">
    <property type="component" value="Unassembled WGS sequence"/>
</dbReference>
<protein>
    <submittedName>
        <fullName evidence="1">Uncharacterized protein</fullName>
    </submittedName>
</protein>
<organism evidence="1 2">
    <name type="scientific">Vitis vinifera</name>
    <name type="common">Grape</name>
    <dbReference type="NCBI Taxonomy" id="29760"/>
    <lineage>
        <taxon>Eukaryota</taxon>
        <taxon>Viridiplantae</taxon>
        <taxon>Streptophyta</taxon>
        <taxon>Embryophyta</taxon>
        <taxon>Tracheophyta</taxon>
        <taxon>Spermatophyta</taxon>
        <taxon>Magnoliopsida</taxon>
        <taxon>eudicotyledons</taxon>
        <taxon>Gunneridae</taxon>
        <taxon>Pentapetalae</taxon>
        <taxon>rosids</taxon>
        <taxon>Vitales</taxon>
        <taxon>Vitaceae</taxon>
        <taxon>Viteae</taxon>
        <taxon>Vitis</taxon>
    </lineage>
</organism>
<accession>A0A438EHZ9</accession>
<evidence type="ECO:0000313" key="2">
    <source>
        <dbReference type="Proteomes" id="UP000288805"/>
    </source>
</evidence>
<proteinExistence type="predicted"/>
<reference evidence="1 2" key="1">
    <citation type="journal article" date="2018" name="PLoS Genet.">
        <title>Population sequencing reveals clonal diversity and ancestral inbreeding in the grapevine cultivar Chardonnay.</title>
        <authorList>
            <person name="Roach M.J."/>
            <person name="Johnson D.L."/>
            <person name="Bohlmann J."/>
            <person name="van Vuuren H.J."/>
            <person name="Jones S.J."/>
            <person name="Pretorius I.S."/>
            <person name="Schmidt S.A."/>
            <person name="Borneman A.R."/>
        </authorList>
    </citation>
    <scope>NUCLEOTIDE SEQUENCE [LARGE SCALE GENOMIC DNA]</scope>
    <source>
        <strain evidence="2">cv. Chardonnay</strain>
        <tissue evidence="1">Leaf</tissue>
    </source>
</reference>
<gene>
    <name evidence="1" type="ORF">CK203_070072</name>
</gene>
<evidence type="ECO:0000313" key="1">
    <source>
        <dbReference type="EMBL" id="RVW47255.1"/>
    </source>
</evidence>